<comment type="similarity">
    <text evidence="4">Belongs to the DNA mismatch repair MutS family. Archaeal Muts2 subfamily.</text>
</comment>
<dbReference type="HAMAP" id="MF_00971">
    <property type="entry name" value="MutS2_archaea"/>
    <property type="match status" value="1"/>
</dbReference>
<sequence>MYRKKGLVKMQGEKVTLQNIKGIGDKISEKILNSVGGEENLQKIVENVDVEKIANIDGISQRKAIEIMNQLLNNPTYEFIKSDRAMEIYEDIINKILAYSNTSYSKNRILLLSPSKDIEKIEKQINFVMDAKKQVSQLPIIKLRGLMKNLKEVENPKAEYDASKVILVETEEDNSYLTDLGLNQYYPIITATDSPLLQEELMNYDLIFYVYSQGILDFEGMPNLVMINIEENDYEIVPEKIINFFTHNQDLFNRVYEIQKIRGRETILGEIIPIIDELNVIDKREVDIEELVNSLKQDMDEELENAIQNVDLEGDEILNLLNKNLPPKINKIFDEIINERKKIIREKTGFDFDPYLRKYPIEIDDSEIQRIQLEQSSKKENDIFDVKKSAAIELNSIKEQAIKEVEDVIKFDYEFSLGSFAYEYDLNAPEFGDEINLKEALHLELALRKDDKNTQTIDYNLTNDENIALLTGANSGGKTTLLETLTQISIMAQMGLPVSAGEAKIKLFDEIYHFSKKRSLDAGAFESFLNVFIPIVTTDSEKLVLLDELEGITELEAAVKIISTFIDMIKESNSYGIIVTHMARELMNYTDIRVDGIEAKGLDENYNLIVDRTPKMNFLAKSTPELILKRIYEKSDDNLKQVYARILEKF</sequence>
<keyword evidence="3 4" id="KW-0238">DNA-binding</keyword>
<keyword evidence="4" id="KW-0378">Hydrolase</keyword>
<dbReference type="InterPro" id="IPR012401">
    <property type="entry name" value="DNA-bd_MutS2_arc"/>
</dbReference>
<organism evidence="7 8">
    <name type="scientific">Methanobrevibacter smithii</name>
    <dbReference type="NCBI Taxonomy" id="2173"/>
    <lineage>
        <taxon>Archaea</taxon>
        <taxon>Methanobacteriati</taxon>
        <taxon>Methanobacteriota</taxon>
        <taxon>Methanomada group</taxon>
        <taxon>Methanobacteria</taxon>
        <taxon>Methanobacteriales</taxon>
        <taxon>Methanobacteriaceae</taxon>
        <taxon>Methanobrevibacter</taxon>
    </lineage>
</organism>
<dbReference type="Pfam" id="PF00488">
    <property type="entry name" value="MutS_V"/>
    <property type="match status" value="1"/>
</dbReference>
<dbReference type="PANTHER" id="PTHR11361:SF125">
    <property type="entry name" value="DNA-BINDING PROTEIN MUTS2"/>
    <property type="match status" value="1"/>
</dbReference>
<dbReference type="GO" id="GO:0140664">
    <property type="term" value="F:ATP-dependent DNA damage sensor activity"/>
    <property type="evidence" value="ECO:0007669"/>
    <property type="project" value="InterPro"/>
</dbReference>
<evidence type="ECO:0000256" key="5">
    <source>
        <dbReference type="SAM" id="Coils"/>
    </source>
</evidence>
<comment type="cofactor">
    <cofactor evidence="4">
        <name>a divalent metal cation</name>
        <dbReference type="ChEBI" id="CHEBI:60240"/>
    </cofactor>
</comment>
<dbReference type="SUPFAM" id="SSF47781">
    <property type="entry name" value="RuvA domain 2-like"/>
    <property type="match status" value="1"/>
</dbReference>
<evidence type="ECO:0000313" key="7">
    <source>
        <dbReference type="EMBL" id="ATZ59172.1"/>
    </source>
</evidence>
<dbReference type="GO" id="GO:0005524">
    <property type="term" value="F:ATP binding"/>
    <property type="evidence" value="ECO:0007669"/>
    <property type="project" value="UniProtKB-UniRule"/>
</dbReference>
<evidence type="ECO:0000256" key="2">
    <source>
        <dbReference type="ARBA" id="ARBA00022840"/>
    </source>
</evidence>
<evidence type="ECO:0000256" key="4">
    <source>
        <dbReference type="HAMAP-Rule" id="MF_00971"/>
    </source>
</evidence>
<dbReference type="GeneID" id="35118010"/>
<dbReference type="AlphaFoldDB" id="A0A2H4U4X3"/>
<dbReference type="GO" id="GO:0030983">
    <property type="term" value="F:mismatched DNA binding"/>
    <property type="evidence" value="ECO:0007669"/>
    <property type="project" value="InterPro"/>
</dbReference>
<dbReference type="GO" id="GO:0006298">
    <property type="term" value="P:mismatch repair"/>
    <property type="evidence" value="ECO:0007669"/>
    <property type="project" value="InterPro"/>
</dbReference>
<dbReference type="InterPro" id="IPR010994">
    <property type="entry name" value="RuvA_2-like"/>
</dbReference>
<evidence type="ECO:0000259" key="6">
    <source>
        <dbReference type="SMART" id="SM00534"/>
    </source>
</evidence>
<dbReference type="GO" id="GO:0016787">
    <property type="term" value="F:hydrolase activity"/>
    <property type="evidence" value="ECO:0007669"/>
    <property type="project" value="UniProtKB-KW"/>
</dbReference>
<keyword evidence="2 4" id="KW-0067">ATP-binding</keyword>
<proteinExistence type="inferred from homology"/>
<feature type="domain" description="DNA mismatch repair proteins mutS family" evidence="6">
    <location>
        <begin position="465"/>
        <end position="647"/>
    </location>
</feature>
<gene>
    <name evidence="4" type="primary">mutS2</name>
    <name evidence="7" type="ORF">BK798_01490</name>
</gene>
<accession>A0A2H4U4X3</accession>
<comment type="function">
    <text evidence="4">Has ATPase and non-specific DNA-binding activities.</text>
</comment>
<dbReference type="InterPro" id="IPR027417">
    <property type="entry name" value="P-loop_NTPase"/>
</dbReference>
<evidence type="ECO:0000256" key="1">
    <source>
        <dbReference type="ARBA" id="ARBA00022741"/>
    </source>
</evidence>
<reference evidence="7 8" key="1">
    <citation type="submission" date="2016-10" db="EMBL/GenBank/DDBJ databases">
        <authorList>
            <person name="Varghese N."/>
        </authorList>
    </citation>
    <scope>NUCLEOTIDE SEQUENCE [LARGE SCALE GENOMIC DNA]</scope>
    <source>
        <strain evidence="7 8">KB11</strain>
    </source>
</reference>
<dbReference type="EMBL" id="CP017803">
    <property type="protein sequence ID" value="ATZ59172.1"/>
    <property type="molecule type" value="Genomic_DNA"/>
</dbReference>
<dbReference type="Gene3D" id="1.10.150.20">
    <property type="entry name" value="5' to 3' exonuclease, C-terminal subdomain"/>
    <property type="match status" value="1"/>
</dbReference>
<keyword evidence="1 4" id="KW-0547">Nucleotide-binding</keyword>
<dbReference type="InterPro" id="IPR045076">
    <property type="entry name" value="MutS"/>
</dbReference>
<dbReference type="PANTHER" id="PTHR11361">
    <property type="entry name" value="DNA MISMATCH REPAIR PROTEIN MUTS FAMILY MEMBER"/>
    <property type="match status" value="1"/>
</dbReference>
<keyword evidence="5" id="KW-0175">Coiled coil</keyword>
<feature type="binding site" evidence="4">
    <location>
        <begin position="472"/>
        <end position="479"/>
    </location>
    <ligand>
        <name>ATP</name>
        <dbReference type="ChEBI" id="CHEBI:30616"/>
    </ligand>
</feature>
<dbReference type="PIRSF" id="PIRSF029254">
    <property type="entry name" value="MutS_C_archaeal"/>
    <property type="match status" value="1"/>
</dbReference>
<protein>
    <recommendedName>
        <fullName evidence="4">DNA-binding protein MutS2</fullName>
    </recommendedName>
</protein>
<dbReference type="Proteomes" id="UP000232133">
    <property type="component" value="Chromosome"/>
</dbReference>
<dbReference type="InterPro" id="IPR000432">
    <property type="entry name" value="DNA_mismatch_repair_MutS_C"/>
</dbReference>
<name>A0A2H4U4X3_METSM</name>
<feature type="coiled-coil region" evidence="5">
    <location>
        <begin position="285"/>
        <end position="316"/>
    </location>
</feature>
<dbReference type="SMART" id="SM00534">
    <property type="entry name" value="MUTSac"/>
    <property type="match status" value="1"/>
</dbReference>
<evidence type="ECO:0000313" key="8">
    <source>
        <dbReference type="Proteomes" id="UP000232133"/>
    </source>
</evidence>
<dbReference type="SUPFAM" id="SSF52540">
    <property type="entry name" value="P-loop containing nucleoside triphosphate hydrolases"/>
    <property type="match status" value="1"/>
</dbReference>
<dbReference type="Gene3D" id="3.40.50.300">
    <property type="entry name" value="P-loop containing nucleotide triphosphate hydrolases"/>
    <property type="match status" value="1"/>
</dbReference>
<dbReference type="RefSeq" id="WP_100815205.1">
    <property type="nucleotide sequence ID" value="NZ_CP017803.1"/>
</dbReference>
<evidence type="ECO:0000256" key="3">
    <source>
        <dbReference type="ARBA" id="ARBA00023125"/>
    </source>
</evidence>